<feature type="signal peptide" evidence="1">
    <location>
        <begin position="1"/>
        <end position="19"/>
    </location>
</feature>
<dbReference type="AlphaFoldDB" id="A0AAN7SPV9"/>
<feature type="chain" id="PRO_5042820775" evidence="1">
    <location>
        <begin position="20"/>
        <end position="289"/>
    </location>
</feature>
<comment type="caution">
    <text evidence="2">The sequence shown here is derived from an EMBL/GenBank/DDBJ whole genome shotgun (WGS) entry which is preliminary data.</text>
</comment>
<evidence type="ECO:0000313" key="2">
    <source>
        <dbReference type="EMBL" id="KAK4882193.1"/>
    </source>
</evidence>
<keyword evidence="3" id="KW-1185">Reference proteome</keyword>
<dbReference type="Proteomes" id="UP001353858">
    <property type="component" value="Unassembled WGS sequence"/>
</dbReference>
<sequence>MRLPSVFVILSIILSMSYGYPHTENQNGKSQNIQMPDQSFEDAAAYPSEHQTETTFPHEFHEDSSFYPSFSQFQTPPLGHSRPFYFQQEGAYSQRPVSPFQQQLSYDTYRGGGDKYTANEESRSYGLLGSGNFGVISGGTFYNDNEGDATGFENRFENYYQNGHGRPSLFLGKLAKASRNQQQQEPFANFRDFADINTPSYSQYVVVYTNKHNSNLTEQSINNKRPKNIIEQLAMIDQENTSTSAPEKKLSKSKRKLSLLMPEKKTKINQLKKEKTQLLDLGEPLLALS</sequence>
<protein>
    <submittedName>
        <fullName evidence="2">Uncharacterized protein</fullName>
    </submittedName>
</protein>
<organism evidence="2 3">
    <name type="scientific">Aquatica leii</name>
    <dbReference type="NCBI Taxonomy" id="1421715"/>
    <lineage>
        <taxon>Eukaryota</taxon>
        <taxon>Metazoa</taxon>
        <taxon>Ecdysozoa</taxon>
        <taxon>Arthropoda</taxon>
        <taxon>Hexapoda</taxon>
        <taxon>Insecta</taxon>
        <taxon>Pterygota</taxon>
        <taxon>Neoptera</taxon>
        <taxon>Endopterygota</taxon>
        <taxon>Coleoptera</taxon>
        <taxon>Polyphaga</taxon>
        <taxon>Elateriformia</taxon>
        <taxon>Elateroidea</taxon>
        <taxon>Lampyridae</taxon>
        <taxon>Luciolinae</taxon>
        <taxon>Aquatica</taxon>
    </lineage>
</organism>
<dbReference type="EMBL" id="JARPUR010000002">
    <property type="protein sequence ID" value="KAK4882193.1"/>
    <property type="molecule type" value="Genomic_DNA"/>
</dbReference>
<name>A0AAN7SPV9_9COLE</name>
<evidence type="ECO:0000313" key="3">
    <source>
        <dbReference type="Proteomes" id="UP001353858"/>
    </source>
</evidence>
<gene>
    <name evidence="2" type="ORF">RN001_005512</name>
</gene>
<reference evidence="3" key="1">
    <citation type="submission" date="2023-01" db="EMBL/GenBank/DDBJ databases">
        <title>Key to firefly adult light organ development and bioluminescence: homeobox transcription factors regulate luciferase expression and transportation to peroxisome.</title>
        <authorList>
            <person name="Fu X."/>
        </authorList>
    </citation>
    <scope>NUCLEOTIDE SEQUENCE [LARGE SCALE GENOMIC DNA]</scope>
</reference>
<keyword evidence="1" id="KW-0732">Signal</keyword>
<accession>A0AAN7SPV9</accession>
<evidence type="ECO:0000256" key="1">
    <source>
        <dbReference type="SAM" id="SignalP"/>
    </source>
</evidence>
<proteinExistence type="predicted"/>